<organism evidence="1 2">
    <name type="scientific">Periconia macrospinosa</name>
    <dbReference type="NCBI Taxonomy" id="97972"/>
    <lineage>
        <taxon>Eukaryota</taxon>
        <taxon>Fungi</taxon>
        <taxon>Dikarya</taxon>
        <taxon>Ascomycota</taxon>
        <taxon>Pezizomycotina</taxon>
        <taxon>Dothideomycetes</taxon>
        <taxon>Pleosporomycetidae</taxon>
        <taxon>Pleosporales</taxon>
        <taxon>Massarineae</taxon>
        <taxon>Periconiaceae</taxon>
        <taxon>Periconia</taxon>
    </lineage>
</organism>
<reference evidence="1 2" key="1">
    <citation type="journal article" date="2018" name="Sci. Rep.">
        <title>Comparative genomics provides insights into the lifestyle and reveals functional heterogeneity of dark septate endophytic fungi.</title>
        <authorList>
            <person name="Knapp D.G."/>
            <person name="Nemeth J.B."/>
            <person name="Barry K."/>
            <person name="Hainaut M."/>
            <person name="Henrissat B."/>
            <person name="Johnson J."/>
            <person name="Kuo A."/>
            <person name="Lim J.H.P."/>
            <person name="Lipzen A."/>
            <person name="Nolan M."/>
            <person name="Ohm R.A."/>
            <person name="Tamas L."/>
            <person name="Grigoriev I.V."/>
            <person name="Spatafora J.W."/>
            <person name="Nagy L.G."/>
            <person name="Kovacs G.M."/>
        </authorList>
    </citation>
    <scope>NUCLEOTIDE SEQUENCE [LARGE SCALE GENOMIC DNA]</scope>
    <source>
        <strain evidence="1 2">DSE2036</strain>
    </source>
</reference>
<dbReference type="Proteomes" id="UP000244855">
    <property type="component" value="Unassembled WGS sequence"/>
</dbReference>
<name>A0A2V1DPB9_9PLEO</name>
<accession>A0A2V1DPB9</accession>
<keyword evidence="2" id="KW-1185">Reference proteome</keyword>
<dbReference type="EMBL" id="KZ805383">
    <property type="protein sequence ID" value="PVH99858.1"/>
    <property type="molecule type" value="Genomic_DNA"/>
</dbReference>
<protein>
    <submittedName>
        <fullName evidence="1">Uncharacterized protein</fullName>
    </submittedName>
</protein>
<dbReference type="AlphaFoldDB" id="A0A2V1DPB9"/>
<evidence type="ECO:0000313" key="1">
    <source>
        <dbReference type="EMBL" id="PVH99858.1"/>
    </source>
</evidence>
<sequence>PSSYPSTALHRTLKSANKHHIIPHSQEKEPAPHTMKLLDLLFLATLSASSAQACVRVYVKEFWKNPTERTRRVTFWDNDVKTKENLSFNGRTPQGLDKFSIQGYNVILKPNTDGGSVTFPYKKAETNLEQKATRKSIEYNGLSQGEFCLWDNDNCGKYTCELPAELPHGAKPVP</sequence>
<evidence type="ECO:0000313" key="2">
    <source>
        <dbReference type="Proteomes" id="UP000244855"/>
    </source>
</evidence>
<gene>
    <name evidence="1" type="ORF">DM02DRAFT_710056</name>
</gene>
<feature type="non-terminal residue" evidence="1">
    <location>
        <position position="1"/>
    </location>
</feature>
<proteinExistence type="predicted"/>